<evidence type="ECO:0000313" key="1">
    <source>
        <dbReference type="EMBL" id="CDW21013.1"/>
    </source>
</evidence>
<name>A0A0K2T4Q8_LEPSM</name>
<dbReference type="AlphaFoldDB" id="A0A0K2T4Q8"/>
<protein>
    <submittedName>
        <fullName evidence="1">Uncharacterized protein</fullName>
    </submittedName>
</protein>
<proteinExistence type="predicted"/>
<accession>A0A0K2T4Q8</accession>
<reference evidence="1" key="1">
    <citation type="submission" date="2014-05" db="EMBL/GenBank/DDBJ databases">
        <authorList>
            <person name="Chronopoulou M."/>
        </authorList>
    </citation>
    <scope>NUCLEOTIDE SEQUENCE</scope>
    <source>
        <tissue evidence="1">Whole organism</tissue>
    </source>
</reference>
<sequence length="67" mass="8105">MLLLPLHHRKTNTLLITPFDRNLIMILRRELKEAFCRSLLHPSSEHYIHGEFTHFLETRRLWPCVVI</sequence>
<dbReference type="EMBL" id="HACA01003652">
    <property type="protein sequence ID" value="CDW21013.1"/>
    <property type="molecule type" value="Transcribed_RNA"/>
</dbReference>
<organism evidence="1">
    <name type="scientific">Lepeophtheirus salmonis</name>
    <name type="common">Salmon louse</name>
    <name type="synonym">Caligus salmonis</name>
    <dbReference type="NCBI Taxonomy" id="72036"/>
    <lineage>
        <taxon>Eukaryota</taxon>
        <taxon>Metazoa</taxon>
        <taxon>Ecdysozoa</taxon>
        <taxon>Arthropoda</taxon>
        <taxon>Crustacea</taxon>
        <taxon>Multicrustacea</taxon>
        <taxon>Hexanauplia</taxon>
        <taxon>Copepoda</taxon>
        <taxon>Siphonostomatoida</taxon>
        <taxon>Caligidae</taxon>
        <taxon>Lepeophtheirus</taxon>
    </lineage>
</organism>